<keyword evidence="5" id="KW-1185">Reference proteome</keyword>
<gene>
    <name evidence="4" type="ORF">BCR42DRAFT_410659</name>
</gene>
<evidence type="ECO:0000256" key="1">
    <source>
        <dbReference type="SAM" id="MobiDB-lite"/>
    </source>
</evidence>
<evidence type="ECO:0000313" key="5">
    <source>
        <dbReference type="Proteomes" id="UP000193560"/>
    </source>
</evidence>
<feature type="non-terminal residue" evidence="4">
    <location>
        <position position="374"/>
    </location>
</feature>
<dbReference type="PANTHER" id="PTHR45856:SF11">
    <property type="entry name" value="FUNGAL LIPASE-LIKE DOMAIN-CONTAINING PROTEIN"/>
    <property type="match status" value="1"/>
</dbReference>
<keyword evidence="4" id="KW-0378">Hydrolase</keyword>
<dbReference type="Proteomes" id="UP000193560">
    <property type="component" value="Unassembled WGS sequence"/>
</dbReference>
<dbReference type="OrthoDB" id="438440at2759"/>
<reference evidence="4 5" key="1">
    <citation type="submission" date="2016-07" db="EMBL/GenBank/DDBJ databases">
        <title>Pervasive Adenine N6-methylation of Active Genes in Fungi.</title>
        <authorList>
            <consortium name="DOE Joint Genome Institute"/>
            <person name="Mondo S.J."/>
            <person name="Dannebaum R.O."/>
            <person name="Kuo R.C."/>
            <person name="Labutti K."/>
            <person name="Haridas S."/>
            <person name="Kuo A."/>
            <person name="Salamov A."/>
            <person name="Ahrendt S.R."/>
            <person name="Lipzen A."/>
            <person name="Sullivan W."/>
            <person name="Andreopoulos W.B."/>
            <person name="Clum A."/>
            <person name="Lindquist E."/>
            <person name="Daum C."/>
            <person name="Ramamoorthy G.K."/>
            <person name="Gryganskyi A."/>
            <person name="Culley D."/>
            <person name="Magnuson J.K."/>
            <person name="James T.Y."/>
            <person name="O'Malley M.A."/>
            <person name="Stajich J.E."/>
            <person name="Spatafora J.W."/>
            <person name="Visel A."/>
            <person name="Grigoriev I.V."/>
        </authorList>
    </citation>
    <scope>NUCLEOTIDE SEQUENCE [LARGE SCALE GENOMIC DNA]</scope>
    <source>
        <strain evidence="4 5">NRRL 1336</strain>
    </source>
</reference>
<evidence type="ECO:0000256" key="2">
    <source>
        <dbReference type="SAM" id="SignalP"/>
    </source>
</evidence>
<dbReference type="InterPro" id="IPR051218">
    <property type="entry name" value="Sec_MonoDiacylglyc_Lipase"/>
</dbReference>
<dbReference type="GO" id="GO:0006629">
    <property type="term" value="P:lipid metabolic process"/>
    <property type="evidence" value="ECO:0007669"/>
    <property type="project" value="InterPro"/>
</dbReference>
<keyword evidence="2" id="KW-0732">Signal</keyword>
<comment type="caution">
    <text evidence="4">The sequence shown here is derived from an EMBL/GenBank/DDBJ whole genome shotgun (WGS) entry which is preliminary data.</text>
</comment>
<dbReference type="STRING" id="90262.A0A1X2IPB1"/>
<organism evidence="4 5">
    <name type="scientific">Absidia repens</name>
    <dbReference type="NCBI Taxonomy" id="90262"/>
    <lineage>
        <taxon>Eukaryota</taxon>
        <taxon>Fungi</taxon>
        <taxon>Fungi incertae sedis</taxon>
        <taxon>Mucoromycota</taxon>
        <taxon>Mucoromycotina</taxon>
        <taxon>Mucoromycetes</taxon>
        <taxon>Mucorales</taxon>
        <taxon>Cunninghamellaceae</taxon>
        <taxon>Absidia</taxon>
    </lineage>
</organism>
<feature type="compositionally biased region" description="Low complexity" evidence="1">
    <location>
        <begin position="36"/>
        <end position="45"/>
    </location>
</feature>
<dbReference type="Pfam" id="PF01764">
    <property type="entry name" value="Lipase_3"/>
    <property type="match status" value="1"/>
</dbReference>
<dbReference type="Gene3D" id="3.40.50.1820">
    <property type="entry name" value="alpha/beta hydrolase"/>
    <property type="match status" value="1"/>
</dbReference>
<dbReference type="InterPro" id="IPR029058">
    <property type="entry name" value="AB_hydrolase_fold"/>
</dbReference>
<dbReference type="AlphaFoldDB" id="A0A1X2IPB1"/>
<proteinExistence type="predicted"/>
<evidence type="ECO:0000313" key="4">
    <source>
        <dbReference type="EMBL" id="ORZ19856.1"/>
    </source>
</evidence>
<dbReference type="EMBL" id="MCGE01000007">
    <property type="protein sequence ID" value="ORZ19856.1"/>
    <property type="molecule type" value="Genomic_DNA"/>
</dbReference>
<evidence type="ECO:0000259" key="3">
    <source>
        <dbReference type="Pfam" id="PF01764"/>
    </source>
</evidence>
<feature type="chain" id="PRO_5013118043" evidence="2">
    <location>
        <begin position="23"/>
        <end position="374"/>
    </location>
</feature>
<feature type="region of interest" description="Disordered" evidence="1">
    <location>
        <begin position="33"/>
        <end position="57"/>
    </location>
</feature>
<protein>
    <submittedName>
        <fullName evidence="4">Alpha/Beta hydrolase protein</fullName>
    </submittedName>
</protein>
<name>A0A1X2IPB1_9FUNG</name>
<dbReference type="SUPFAM" id="SSF53474">
    <property type="entry name" value="alpha/beta-Hydrolases"/>
    <property type="match status" value="1"/>
</dbReference>
<dbReference type="PANTHER" id="PTHR45856">
    <property type="entry name" value="ALPHA/BETA-HYDROLASES SUPERFAMILY PROTEIN"/>
    <property type="match status" value="1"/>
</dbReference>
<dbReference type="InterPro" id="IPR002921">
    <property type="entry name" value="Fungal_lipase-type"/>
</dbReference>
<feature type="domain" description="Fungal lipase-type" evidence="3">
    <location>
        <begin position="180"/>
        <end position="317"/>
    </location>
</feature>
<sequence length="374" mass="40780">MKIQVFLPLTLTVWIMSSMTQAAPMTNTRRIRTRSDNTTATAADDLPALIPARTQPASSIPDINMKMEQSISDVNGPLPSGTEQKGPWALELPQNITDTVKAASSSDGVTQASTAQVATSFLRAELVANAYCRKVVPGKVWDCPHCQSSVSDAKIEATFTTLLDDTNGYIITSSSQKTIFLVFRGTNSIRSAIVDLEFIKSSYPPVSNGAEVHTGFYKSYISVQNTVTTTMGKLFTQYPDYSVDVSGHSLGAAQAVLAAMDLFQRFSHVTPSNTKIYTYGEPRVGNKEFAAYVKSTKIPKIRTIHSSDVVPHLPPMSFGFLHSGTEYWIKDNASKLTEICTAEFESDACANSVVPFLSLLDHLNYYGINEGLCL</sequence>
<dbReference type="GO" id="GO:0016787">
    <property type="term" value="F:hydrolase activity"/>
    <property type="evidence" value="ECO:0007669"/>
    <property type="project" value="UniProtKB-KW"/>
</dbReference>
<dbReference type="CDD" id="cd00519">
    <property type="entry name" value="Lipase_3"/>
    <property type="match status" value="1"/>
</dbReference>
<feature type="signal peptide" evidence="2">
    <location>
        <begin position="1"/>
        <end position="22"/>
    </location>
</feature>
<accession>A0A1X2IPB1</accession>